<organism evidence="1 2">
    <name type="scientific">Candidatus Entotheonella gemina</name>
    <dbReference type="NCBI Taxonomy" id="1429439"/>
    <lineage>
        <taxon>Bacteria</taxon>
        <taxon>Pseudomonadati</taxon>
        <taxon>Nitrospinota/Tectimicrobiota group</taxon>
        <taxon>Candidatus Tectimicrobiota</taxon>
        <taxon>Candidatus Entotheonellia</taxon>
        <taxon>Candidatus Entotheonellales</taxon>
        <taxon>Candidatus Entotheonellaceae</taxon>
        <taxon>Candidatus Entotheonella</taxon>
    </lineage>
</organism>
<reference evidence="1 2" key="1">
    <citation type="journal article" date="2014" name="Nature">
        <title>An environmental bacterial taxon with a large and distinct metabolic repertoire.</title>
        <authorList>
            <person name="Wilson M.C."/>
            <person name="Mori T."/>
            <person name="Ruckert C."/>
            <person name="Uria A.R."/>
            <person name="Helf M.J."/>
            <person name="Takada K."/>
            <person name="Gernert C."/>
            <person name="Steffens U.A."/>
            <person name="Heycke N."/>
            <person name="Schmitt S."/>
            <person name="Rinke C."/>
            <person name="Helfrich E.J."/>
            <person name="Brachmann A.O."/>
            <person name="Gurgui C."/>
            <person name="Wakimoto T."/>
            <person name="Kracht M."/>
            <person name="Crusemann M."/>
            <person name="Hentschel U."/>
            <person name="Abe I."/>
            <person name="Matsunaga S."/>
            <person name="Kalinowski J."/>
            <person name="Takeyama H."/>
            <person name="Piel J."/>
        </authorList>
    </citation>
    <scope>NUCLEOTIDE SEQUENCE [LARGE SCALE GENOMIC DNA]</scope>
    <source>
        <strain evidence="2">TSY2</strain>
    </source>
</reference>
<comment type="caution">
    <text evidence="1">The sequence shown here is derived from an EMBL/GenBank/DDBJ whole genome shotgun (WGS) entry which is preliminary data.</text>
</comment>
<evidence type="ECO:0000313" key="2">
    <source>
        <dbReference type="Proteomes" id="UP000019140"/>
    </source>
</evidence>
<dbReference type="HOGENOM" id="CLU_2179034_0_0_7"/>
<evidence type="ECO:0000313" key="1">
    <source>
        <dbReference type="EMBL" id="ETW94439.1"/>
    </source>
</evidence>
<sequence length="109" mass="12414">MPGSPKGKAGPTLESRLEFLYASLGQDIERLKTIPLNPPTAKEYIFAIFRKKVIPMRLFHPVVDEWNKMAVTGYGSQWQLHNAFTEHIKHLSPAVAFNATRKVGQFFQM</sequence>
<dbReference type="EMBL" id="AZHX01002471">
    <property type="protein sequence ID" value="ETW94439.1"/>
    <property type="molecule type" value="Genomic_DNA"/>
</dbReference>
<keyword evidence="2" id="KW-1185">Reference proteome</keyword>
<protein>
    <submittedName>
        <fullName evidence="1">Uncharacterized protein</fullName>
    </submittedName>
</protein>
<dbReference type="Proteomes" id="UP000019140">
    <property type="component" value="Unassembled WGS sequence"/>
</dbReference>
<gene>
    <name evidence="1" type="ORF">ETSY2_49820</name>
</gene>
<name>W4L970_9BACT</name>
<dbReference type="AlphaFoldDB" id="W4L970"/>
<accession>W4L970</accession>
<proteinExistence type="predicted"/>